<feature type="transmembrane region" description="Helical" evidence="1">
    <location>
        <begin position="440"/>
        <end position="458"/>
    </location>
</feature>
<dbReference type="Proteomes" id="UP001215280">
    <property type="component" value="Unassembled WGS sequence"/>
</dbReference>
<dbReference type="AlphaFoldDB" id="A0AAD7KI21"/>
<feature type="transmembrane region" description="Helical" evidence="1">
    <location>
        <begin position="415"/>
        <end position="434"/>
    </location>
</feature>
<keyword evidence="1" id="KW-1133">Transmembrane helix</keyword>
<accession>A0AAD7KI21</accession>
<comment type="caution">
    <text evidence="2">The sequence shown here is derived from an EMBL/GenBank/DDBJ whole genome shotgun (WGS) entry which is preliminary data.</text>
</comment>
<sequence length="485" mass="54954">MDSQRTGAVIGDEKTSGSLRAITSYATGRYDNSTLVDPYSMDISPGLFTTSQDPEPQYLPPLWSAHVHPEGQLYFYLEGPLPVVTEAYLYHPETLESACLWIDYIRDMFLGAKVDVSRETELFIKLEEDGCAYYFVEHSTRTQFWLETSSTEKLGLPAVLSTSHLKIVLEELYWLHVEHFPMHLKPISSETLQDLMSIFSHGLCDQMTSRVSTFIYTAQECNSFLTILEGCRGNITNGRTTWIIARLSSIIGHHKYITYYGQEHSRLSRDQSILFDPEQKHRWISRVFASLTFKVSDDYVARLDDVFVDRIVYADQWARLMGDCLEQWRSARWAALSGLMLHFPFLVLNSPSPLLLTTSVTLFGSGLASSILLQEKYEPMQGLSATQAMNYLDTVQSRIFKFQLMAFVFSLPKALHLWGFVLFLANCLLMAVQYLGLKAAIVLGAISLLLVITLYCTISETFHAICGKCTGFLGPKTEDMTVQMV</sequence>
<gene>
    <name evidence="2" type="ORF">DFH07DRAFT_1054549</name>
</gene>
<dbReference type="EMBL" id="JARJLG010000001">
    <property type="protein sequence ID" value="KAJ7785164.1"/>
    <property type="molecule type" value="Genomic_DNA"/>
</dbReference>
<evidence type="ECO:0000313" key="3">
    <source>
        <dbReference type="Proteomes" id="UP001215280"/>
    </source>
</evidence>
<organism evidence="2 3">
    <name type="scientific">Mycena maculata</name>
    <dbReference type="NCBI Taxonomy" id="230809"/>
    <lineage>
        <taxon>Eukaryota</taxon>
        <taxon>Fungi</taxon>
        <taxon>Dikarya</taxon>
        <taxon>Basidiomycota</taxon>
        <taxon>Agaricomycotina</taxon>
        <taxon>Agaricomycetes</taxon>
        <taxon>Agaricomycetidae</taxon>
        <taxon>Agaricales</taxon>
        <taxon>Marasmiineae</taxon>
        <taxon>Mycenaceae</taxon>
        <taxon>Mycena</taxon>
    </lineage>
</organism>
<keyword evidence="1" id="KW-0812">Transmembrane</keyword>
<name>A0AAD7KI21_9AGAR</name>
<evidence type="ECO:0000256" key="1">
    <source>
        <dbReference type="SAM" id="Phobius"/>
    </source>
</evidence>
<keyword evidence="1" id="KW-0472">Membrane</keyword>
<proteinExistence type="predicted"/>
<protein>
    <recommendedName>
        <fullName evidence="4">WW domain-containing protein</fullName>
    </recommendedName>
</protein>
<evidence type="ECO:0008006" key="4">
    <source>
        <dbReference type="Google" id="ProtNLM"/>
    </source>
</evidence>
<evidence type="ECO:0000313" key="2">
    <source>
        <dbReference type="EMBL" id="KAJ7785164.1"/>
    </source>
</evidence>
<keyword evidence="3" id="KW-1185">Reference proteome</keyword>
<reference evidence="2" key="1">
    <citation type="submission" date="2023-03" db="EMBL/GenBank/DDBJ databases">
        <title>Massive genome expansion in bonnet fungi (Mycena s.s.) driven by repeated elements and novel gene families across ecological guilds.</title>
        <authorList>
            <consortium name="Lawrence Berkeley National Laboratory"/>
            <person name="Harder C.B."/>
            <person name="Miyauchi S."/>
            <person name="Viragh M."/>
            <person name="Kuo A."/>
            <person name="Thoen E."/>
            <person name="Andreopoulos B."/>
            <person name="Lu D."/>
            <person name="Skrede I."/>
            <person name="Drula E."/>
            <person name="Henrissat B."/>
            <person name="Morin E."/>
            <person name="Kohler A."/>
            <person name="Barry K."/>
            <person name="LaButti K."/>
            <person name="Morin E."/>
            <person name="Salamov A."/>
            <person name="Lipzen A."/>
            <person name="Mereny Z."/>
            <person name="Hegedus B."/>
            <person name="Baldrian P."/>
            <person name="Stursova M."/>
            <person name="Weitz H."/>
            <person name="Taylor A."/>
            <person name="Grigoriev I.V."/>
            <person name="Nagy L.G."/>
            <person name="Martin F."/>
            <person name="Kauserud H."/>
        </authorList>
    </citation>
    <scope>NUCLEOTIDE SEQUENCE</scope>
    <source>
        <strain evidence="2">CBHHK188m</strain>
    </source>
</reference>